<evidence type="ECO:0000313" key="3">
    <source>
        <dbReference type="EMBL" id="CFE42192.1"/>
    </source>
</evidence>
<dbReference type="Proteomes" id="UP000048600">
    <property type="component" value="Unassembled WGS sequence"/>
</dbReference>
<evidence type="ECO:0000259" key="2">
    <source>
        <dbReference type="PROSITE" id="PS51173"/>
    </source>
</evidence>
<feature type="domain" description="CBM2" evidence="2">
    <location>
        <begin position="56"/>
        <end position="128"/>
    </location>
</feature>
<dbReference type="EMBL" id="CNGE01001531">
    <property type="protein sequence ID" value="CKU24826.1"/>
    <property type="molecule type" value="Genomic_DNA"/>
</dbReference>
<dbReference type="Proteomes" id="UP000048948">
    <property type="component" value="Unassembled WGS sequence"/>
</dbReference>
<dbReference type="PROSITE" id="PS51173">
    <property type="entry name" value="CBM2"/>
    <property type="match status" value="1"/>
</dbReference>
<name>A0A0T7LIX4_MYCTX</name>
<protein>
    <submittedName>
        <fullName evidence="3">PE family protein</fullName>
    </submittedName>
</protein>
<dbReference type="Gene3D" id="2.60.40.290">
    <property type="match status" value="1"/>
</dbReference>
<proteinExistence type="predicted"/>
<evidence type="ECO:0000313" key="8">
    <source>
        <dbReference type="Proteomes" id="UP000048289"/>
    </source>
</evidence>
<feature type="region of interest" description="Disordered" evidence="1">
    <location>
        <begin position="1"/>
        <end position="38"/>
    </location>
</feature>
<dbReference type="GO" id="GO:0030247">
    <property type="term" value="F:polysaccharide binding"/>
    <property type="evidence" value="ECO:0007669"/>
    <property type="project" value="UniProtKB-UniRule"/>
</dbReference>
<dbReference type="EMBL" id="CSAD01000459">
    <property type="protein sequence ID" value="COW02313.1"/>
    <property type="molecule type" value="Genomic_DNA"/>
</dbReference>
<dbReference type="RefSeq" id="WP_009939619.1">
    <property type="nucleotide sequence ID" value="NZ_CP074075.1"/>
</dbReference>
<evidence type="ECO:0000313" key="7">
    <source>
        <dbReference type="Proteomes" id="UP000045842"/>
    </source>
</evidence>
<dbReference type="Pfam" id="PF00553">
    <property type="entry name" value="CBM_2"/>
    <property type="match status" value="1"/>
</dbReference>
<reference evidence="7 8" key="1">
    <citation type="submission" date="2015-03" db="EMBL/GenBank/DDBJ databases">
        <authorList>
            <consortium name="Pathogen Informatics"/>
        </authorList>
    </citation>
    <scope>NUCLEOTIDE SEQUENCE [LARGE SCALE GENOMIC DNA]</scope>
    <source>
        <strain evidence="4 10">Bir 172</strain>
        <strain evidence="5 7">G09801536</strain>
        <strain evidence="3 8">G09901357</strain>
        <strain evidence="6 9">P00601463</strain>
    </source>
</reference>
<dbReference type="Proteomes" id="UP000048289">
    <property type="component" value="Unassembled WGS sequence"/>
</dbReference>
<evidence type="ECO:0000313" key="4">
    <source>
        <dbReference type="EMBL" id="CKU24826.1"/>
    </source>
</evidence>
<dbReference type="AlphaFoldDB" id="A0A0T7LIX4"/>
<evidence type="ECO:0000313" key="6">
    <source>
        <dbReference type="EMBL" id="COW93879.1"/>
    </source>
</evidence>
<evidence type="ECO:0000313" key="9">
    <source>
        <dbReference type="Proteomes" id="UP000048600"/>
    </source>
</evidence>
<dbReference type="InterPro" id="IPR012291">
    <property type="entry name" value="CBM2_carb-bd_dom_sf"/>
</dbReference>
<organism evidence="3 8">
    <name type="scientific">Mycobacterium tuberculosis</name>
    <dbReference type="NCBI Taxonomy" id="1773"/>
    <lineage>
        <taxon>Bacteria</taxon>
        <taxon>Bacillati</taxon>
        <taxon>Actinomycetota</taxon>
        <taxon>Actinomycetes</taxon>
        <taxon>Mycobacteriales</taxon>
        <taxon>Mycobacteriaceae</taxon>
        <taxon>Mycobacterium</taxon>
        <taxon>Mycobacterium tuberculosis complex</taxon>
    </lineage>
</organism>
<evidence type="ECO:0000256" key="1">
    <source>
        <dbReference type="SAM" id="MobiDB-lite"/>
    </source>
</evidence>
<evidence type="ECO:0000313" key="10">
    <source>
        <dbReference type="Proteomes" id="UP000048948"/>
    </source>
</evidence>
<dbReference type="InterPro" id="IPR008965">
    <property type="entry name" value="CBM2/CBM3_carb-bd_dom_sf"/>
</dbReference>
<dbReference type="InterPro" id="IPR001919">
    <property type="entry name" value="CBD2"/>
</dbReference>
<dbReference type="EMBL" id="CHKL01000528">
    <property type="protein sequence ID" value="COW93879.1"/>
    <property type="molecule type" value="Genomic_DNA"/>
</dbReference>
<gene>
    <name evidence="3" type="primary">PE10</name>
    <name evidence="5" type="ORF">ERS007679_02934</name>
    <name evidence="3" type="ORF">ERS007681_03131</name>
    <name evidence="6" type="ORF">ERS007741_03466</name>
    <name evidence="4" type="ORF">ERS027646_04622</name>
</gene>
<dbReference type="Proteomes" id="UP000045842">
    <property type="component" value="Unassembled WGS sequence"/>
</dbReference>
<dbReference type="GO" id="GO:0004553">
    <property type="term" value="F:hydrolase activity, hydrolyzing O-glycosyl compounds"/>
    <property type="evidence" value="ECO:0007669"/>
    <property type="project" value="InterPro"/>
</dbReference>
<dbReference type="SUPFAM" id="SSF49384">
    <property type="entry name" value="Carbohydrate-binding domain"/>
    <property type="match status" value="1"/>
</dbReference>
<sequence length="128" mass="12952">MRGAVNAVAGQVTGNGGSGNSGTSAAAANPNSDNTASIADRGTSAIMTTASATASSTGVDGGIAATYAVASQWDGGYVANYTITQFGRDFDDRWRLQFTLPENASISNACCAQLAQSGTQYTLDAREL</sequence>
<evidence type="ECO:0000313" key="5">
    <source>
        <dbReference type="EMBL" id="COW02313.1"/>
    </source>
</evidence>
<feature type="compositionally biased region" description="Low complexity" evidence="1">
    <location>
        <begin position="21"/>
        <end position="32"/>
    </location>
</feature>
<accession>A0A0T7LIX4</accession>
<dbReference type="GO" id="GO:0005975">
    <property type="term" value="P:carbohydrate metabolic process"/>
    <property type="evidence" value="ECO:0007669"/>
    <property type="project" value="InterPro"/>
</dbReference>
<dbReference type="EMBL" id="CFOE01000497">
    <property type="protein sequence ID" value="CFE42192.1"/>
    <property type="molecule type" value="Genomic_DNA"/>
</dbReference>